<organism evidence="5 6">
    <name type="scientific">Drosophila pseudoobscura pseudoobscura</name>
    <name type="common">Fruit fly</name>
    <dbReference type="NCBI Taxonomy" id="46245"/>
    <lineage>
        <taxon>Eukaryota</taxon>
        <taxon>Metazoa</taxon>
        <taxon>Ecdysozoa</taxon>
        <taxon>Arthropoda</taxon>
        <taxon>Hexapoda</taxon>
        <taxon>Insecta</taxon>
        <taxon>Pterygota</taxon>
        <taxon>Neoptera</taxon>
        <taxon>Endopterygota</taxon>
        <taxon>Diptera</taxon>
        <taxon>Brachycera</taxon>
        <taxon>Muscomorpha</taxon>
        <taxon>Ephydroidea</taxon>
        <taxon>Drosophilidae</taxon>
        <taxon>Drosophila</taxon>
        <taxon>Sophophora</taxon>
    </lineage>
</organism>
<keyword evidence="5" id="KW-1185">Reference proteome</keyword>
<dbReference type="RefSeq" id="XP_002138183.3">
    <property type="nucleotide sequence ID" value="XM_002138147.3"/>
</dbReference>
<evidence type="ECO:0000313" key="5">
    <source>
        <dbReference type="Proteomes" id="UP000001819"/>
    </source>
</evidence>
<proteinExistence type="predicted"/>
<evidence type="ECO:0000256" key="3">
    <source>
        <dbReference type="SAM" id="SignalP"/>
    </source>
</evidence>
<reference evidence="5" key="1">
    <citation type="submission" date="2024-06" db="UniProtKB">
        <authorList>
            <consortium name="RefSeq"/>
        </authorList>
    </citation>
    <scope>NUCLEOTIDE SEQUENCE [LARGE SCALE GENOMIC DNA]</scope>
    <source>
        <strain evidence="7">MV-25-SWS-2005</strain>
        <strain evidence="5">MV2-25</strain>
        <tissue evidence="7">Whole body</tissue>
    </source>
</reference>
<reference evidence="6" key="2">
    <citation type="submission" date="2025-04" db="UniProtKB">
        <authorList>
            <consortium name="RefSeq"/>
        </authorList>
    </citation>
    <scope>IDENTIFICATION</scope>
    <source>
        <strain evidence="6">MV-25-SWS-2005</strain>
        <strain evidence="5">MV2-25</strain>
        <tissue evidence="6">Whole body</tissue>
    </source>
</reference>
<dbReference type="AlphaFoldDB" id="A0A6I8V421"/>
<dbReference type="InterPro" id="IPR042185">
    <property type="entry name" value="Serpin_sf_2"/>
</dbReference>
<dbReference type="SUPFAM" id="SSF56574">
    <property type="entry name" value="Serpins"/>
    <property type="match status" value="1"/>
</dbReference>
<dbReference type="Gene3D" id="3.30.497.10">
    <property type="entry name" value="Antithrombin, subunit I, domain 2"/>
    <property type="match status" value="1"/>
</dbReference>
<sequence>MKGCQNSFNMKLDITIVLLLSAFYGGAEAVIVIKPSPQARDVFANNLFLTLLRPVPPESPAQPVVLFSPASLQKFLVAFYNFTCQDHLRMLAEDLCLIDDNFFMQSSVAELIAGPLPVRFRQVTVELITGYIAPSNVLSFFAKDFAELGADILVRNFFIYDGDEIASSFHKSVWEYFNIEVLSRHNAVLRKMGIAASDLQLYNGIKFHAHLDEQFRSVGKFSYGQGRFRFAERLLVGRKRFPCMGLELPLETESSRGLLTLLLLMPGPRMSLKNLEALMLGPDQRNYRDLSKQLSITFVSVRLPNLQFSGKVTMERLMKEMSWLFDAKLPYHGVLNNQTTRIKRFVQRISMRIHAQGGYSQSPFAEPVNPLHFFNTSHTFDCATSPFLFLVRSEDVIYFMGRHDRVSARSGAYHGGI</sequence>
<evidence type="ECO:0000256" key="2">
    <source>
        <dbReference type="ARBA" id="ARBA00022900"/>
    </source>
</evidence>
<dbReference type="Pfam" id="PF00079">
    <property type="entry name" value="Serpin"/>
    <property type="match status" value="1"/>
</dbReference>
<dbReference type="Proteomes" id="UP000001819">
    <property type="component" value="Chromosome 3"/>
</dbReference>
<feature type="chain" id="PRO_5044634484" evidence="3">
    <location>
        <begin position="30"/>
        <end position="417"/>
    </location>
</feature>
<name>A0A6I8V421_DROPS</name>
<evidence type="ECO:0000313" key="7">
    <source>
        <dbReference type="RefSeq" id="XP_033234757.1"/>
    </source>
</evidence>
<evidence type="ECO:0000256" key="1">
    <source>
        <dbReference type="ARBA" id="ARBA00022690"/>
    </source>
</evidence>
<keyword evidence="3" id="KW-0732">Signal</keyword>
<feature type="domain" description="Serpin" evidence="4">
    <location>
        <begin position="240"/>
        <end position="402"/>
    </location>
</feature>
<evidence type="ECO:0000259" key="4">
    <source>
        <dbReference type="Pfam" id="PF00079"/>
    </source>
</evidence>
<gene>
    <name evidence="6 7" type="primary">LOC6898103</name>
</gene>
<dbReference type="InterPro" id="IPR042178">
    <property type="entry name" value="Serpin_sf_1"/>
</dbReference>
<keyword evidence="1" id="KW-0646">Protease inhibitor</keyword>
<accession>A0A6I8V421</accession>
<dbReference type="Gene3D" id="2.30.39.10">
    <property type="entry name" value="Alpha-1-antitrypsin, domain 1"/>
    <property type="match status" value="1"/>
</dbReference>
<dbReference type="InterPro" id="IPR036186">
    <property type="entry name" value="Serpin_sf"/>
</dbReference>
<feature type="signal peptide" evidence="3">
    <location>
        <begin position="1"/>
        <end position="29"/>
    </location>
</feature>
<dbReference type="RefSeq" id="XP_033234757.1">
    <property type="nucleotide sequence ID" value="XM_033378866.1"/>
</dbReference>
<keyword evidence="2" id="KW-0722">Serine protease inhibitor</keyword>
<protein>
    <submittedName>
        <fullName evidence="6 7">Uncharacterized protein isoform X1</fullName>
    </submittedName>
</protein>
<dbReference type="KEGG" id="dpo:6898103"/>
<dbReference type="InterPro" id="IPR023796">
    <property type="entry name" value="Serpin_dom"/>
</dbReference>
<evidence type="ECO:0000313" key="6">
    <source>
        <dbReference type="RefSeq" id="XP_002138183.3"/>
    </source>
</evidence>
<dbReference type="GO" id="GO:0004867">
    <property type="term" value="F:serine-type endopeptidase inhibitor activity"/>
    <property type="evidence" value="ECO:0007669"/>
    <property type="project" value="UniProtKB-KW"/>
</dbReference>